<name>A0ABD1WR70_9LAMI</name>
<evidence type="ECO:0000259" key="5">
    <source>
        <dbReference type="PROSITE" id="PS01031"/>
    </source>
</evidence>
<sequence length="219" mass="24605">MATKFLTCASSSLASNNVVRTNCSVFFPSACNVRRSSSMRAQATGNDKDTMVDVHQVSSNNQRAAVQSRPRSLAMDISPFRLLDPLSSTRTMLNVMDRLFQDIPTFPGQSWASGEVRAPWDIKDEENEIKMRIDMPGLSKEDVKVSVEDNILVIKGEHKKEEGKDNEWSSRGYSSYDTRLQLPDNCEKDKVKAELNNGVLYISIPKTKVEKKVIDVEIN</sequence>
<protein>
    <recommendedName>
        <fullName evidence="2">Small heat shock protein, chloroplastic</fullName>
    </recommendedName>
</protein>
<dbReference type="InterPro" id="IPR008978">
    <property type="entry name" value="HSP20-like_chaperone"/>
</dbReference>
<dbReference type="PROSITE" id="PS01031">
    <property type="entry name" value="SHSP"/>
    <property type="match status" value="1"/>
</dbReference>
<evidence type="ECO:0000256" key="2">
    <source>
        <dbReference type="ARBA" id="ARBA00067408"/>
    </source>
</evidence>
<dbReference type="SUPFAM" id="SSF49764">
    <property type="entry name" value="HSP20-like chaperones"/>
    <property type="match status" value="1"/>
</dbReference>
<keyword evidence="7" id="KW-1185">Reference proteome</keyword>
<dbReference type="FunFam" id="2.60.40.790:FF:000059">
    <property type="entry name" value="26.5 kDa heat shock protein, mitochondrial"/>
    <property type="match status" value="1"/>
</dbReference>
<accession>A0ABD1WR70</accession>
<evidence type="ECO:0000313" key="6">
    <source>
        <dbReference type="EMBL" id="KAL2550835.1"/>
    </source>
</evidence>
<evidence type="ECO:0000256" key="1">
    <source>
        <dbReference type="ARBA" id="ARBA00023016"/>
    </source>
</evidence>
<dbReference type="AlphaFoldDB" id="A0ABD1WR70"/>
<dbReference type="InterPro" id="IPR002068">
    <property type="entry name" value="A-crystallin/Hsp20_dom"/>
</dbReference>
<evidence type="ECO:0000313" key="7">
    <source>
        <dbReference type="Proteomes" id="UP001604277"/>
    </source>
</evidence>
<comment type="similarity">
    <text evidence="3 4">Belongs to the small heat shock protein (HSP20) family.</text>
</comment>
<organism evidence="6 7">
    <name type="scientific">Forsythia ovata</name>
    <dbReference type="NCBI Taxonomy" id="205694"/>
    <lineage>
        <taxon>Eukaryota</taxon>
        <taxon>Viridiplantae</taxon>
        <taxon>Streptophyta</taxon>
        <taxon>Embryophyta</taxon>
        <taxon>Tracheophyta</taxon>
        <taxon>Spermatophyta</taxon>
        <taxon>Magnoliopsida</taxon>
        <taxon>eudicotyledons</taxon>
        <taxon>Gunneridae</taxon>
        <taxon>Pentapetalae</taxon>
        <taxon>asterids</taxon>
        <taxon>lamiids</taxon>
        <taxon>Lamiales</taxon>
        <taxon>Oleaceae</taxon>
        <taxon>Forsythieae</taxon>
        <taxon>Forsythia</taxon>
    </lineage>
</organism>
<dbReference type="Gene3D" id="2.60.40.790">
    <property type="match status" value="1"/>
</dbReference>
<proteinExistence type="inferred from homology"/>
<dbReference type="GO" id="GO:0009408">
    <property type="term" value="P:response to heat"/>
    <property type="evidence" value="ECO:0007669"/>
    <property type="project" value="UniProtKB-ARBA"/>
</dbReference>
<dbReference type="InterPro" id="IPR044587">
    <property type="entry name" value="HSP21-like"/>
</dbReference>
<dbReference type="PANTHER" id="PTHR46733">
    <property type="entry name" value="26.5 KDA HEAT SHOCK PROTEIN, MITOCHONDRIAL"/>
    <property type="match status" value="1"/>
</dbReference>
<reference evidence="7" key="1">
    <citation type="submission" date="2024-07" db="EMBL/GenBank/DDBJ databases">
        <title>Two chromosome-level genome assemblies of Korean endemic species Abeliophyllum distichum and Forsythia ovata (Oleaceae).</title>
        <authorList>
            <person name="Jang H."/>
        </authorList>
    </citation>
    <scope>NUCLEOTIDE SEQUENCE [LARGE SCALE GENOMIC DNA]</scope>
</reference>
<dbReference type="Proteomes" id="UP001604277">
    <property type="component" value="Unassembled WGS sequence"/>
</dbReference>
<dbReference type="EMBL" id="JBFOLJ010000003">
    <property type="protein sequence ID" value="KAL2550835.1"/>
    <property type="molecule type" value="Genomic_DNA"/>
</dbReference>
<evidence type="ECO:0000256" key="3">
    <source>
        <dbReference type="PROSITE-ProRule" id="PRU00285"/>
    </source>
</evidence>
<comment type="caution">
    <text evidence="6">The sequence shown here is derived from an EMBL/GenBank/DDBJ whole genome shotgun (WGS) entry which is preliminary data.</text>
</comment>
<keyword evidence="1 6" id="KW-0346">Stress response</keyword>
<feature type="domain" description="SHSP" evidence="5">
    <location>
        <begin position="111"/>
        <end position="219"/>
    </location>
</feature>
<dbReference type="PANTHER" id="PTHR46733:SF4">
    <property type="entry name" value="HEAT SHOCK PROTEIN 21, CHLOROPLASTIC"/>
    <property type="match status" value="1"/>
</dbReference>
<dbReference type="CDD" id="cd06464">
    <property type="entry name" value="ACD_sHsps-like"/>
    <property type="match status" value="1"/>
</dbReference>
<gene>
    <name evidence="6" type="ORF">Fot_12365</name>
</gene>
<evidence type="ECO:0000256" key="4">
    <source>
        <dbReference type="RuleBase" id="RU003616"/>
    </source>
</evidence>
<dbReference type="Pfam" id="PF00011">
    <property type="entry name" value="HSP20"/>
    <property type="match status" value="1"/>
</dbReference>